<gene>
    <name evidence="1" type="ORF">MP11Mi_20310</name>
</gene>
<reference evidence="1" key="1">
    <citation type="submission" date="2023-06" db="EMBL/GenBank/DDBJ databases">
        <title>Gordonia sp. nov. and Pseudochrobactrum sp. nov., two species isolated from the burying beetle Nicrophorus vespilloides.</title>
        <authorList>
            <person name="Poehlein A."/>
            <person name="Guzman J."/>
            <person name="Daniel R."/>
            <person name="Vilcinskas A."/>
        </authorList>
    </citation>
    <scope>NUCLEOTIDE SEQUENCE</scope>
    <source>
        <strain evidence="1">MP11Mi</strain>
    </source>
</reference>
<evidence type="ECO:0000313" key="1">
    <source>
        <dbReference type="EMBL" id="WOC12935.1"/>
    </source>
</evidence>
<dbReference type="InterPro" id="IPR046117">
    <property type="entry name" value="DUF6054"/>
</dbReference>
<dbReference type="Pfam" id="PF19524">
    <property type="entry name" value="DUF6054"/>
    <property type="match status" value="1"/>
</dbReference>
<organism evidence="1">
    <name type="scientific">Gordonia sp. MP11Mi</name>
    <dbReference type="NCBI Taxonomy" id="3022769"/>
    <lineage>
        <taxon>Bacteria</taxon>
        <taxon>Bacillati</taxon>
        <taxon>Actinomycetota</taxon>
        <taxon>Actinomycetes</taxon>
        <taxon>Mycobacteriales</taxon>
        <taxon>Gordoniaceae</taxon>
        <taxon>Gordonia</taxon>
    </lineage>
</organism>
<dbReference type="EMBL" id="CP128986">
    <property type="protein sequence ID" value="WOC12935.1"/>
    <property type="molecule type" value="Genomic_DNA"/>
</dbReference>
<name>A0AA97CXF1_9ACTN</name>
<protein>
    <submittedName>
        <fullName evidence="1">Uncharacterized protein</fullName>
    </submittedName>
</protein>
<sequence length="121" mass="13158">MAKYERTFRGDFDSVVDLVHRGVMDASMSASYEDGSNIEPTGTDVRCAVRVYERYSTFGGNRVALNLTIVGVGPRIFVSAITAGGSQAMMWKVNTWGEESFLETLTATVEPLAQASPDVEP</sequence>
<accession>A0AA97CXF1</accession>
<proteinExistence type="predicted"/>
<dbReference type="RefSeq" id="WP_420038796.1">
    <property type="nucleotide sequence ID" value="NZ_CP128986.1"/>
</dbReference>
<dbReference type="AlphaFoldDB" id="A0AA97CXF1"/>